<name>A0A367IQR3_RHIST</name>
<evidence type="ECO:0000313" key="8">
    <source>
        <dbReference type="EMBL" id="RCH79986.1"/>
    </source>
</evidence>
<dbReference type="Proteomes" id="UP000253551">
    <property type="component" value="Unassembled WGS sequence"/>
</dbReference>
<evidence type="ECO:0000256" key="3">
    <source>
        <dbReference type="ARBA" id="ARBA00022729"/>
    </source>
</evidence>
<evidence type="ECO:0000313" key="9">
    <source>
        <dbReference type="Proteomes" id="UP000253551"/>
    </source>
</evidence>
<evidence type="ECO:0000256" key="2">
    <source>
        <dbReference type="ARBA" id="ARBA00022723"/>
    </source>
</evidence>
<protein>
    <recommendedName>
        <fullName evidence="7">NodB homology domain-containing protein</fullName>
    </recommendedName>
</protein>
<proteinExistence type="predicted"/>
<dbReference type="STRING" id="4846.A0A367IQR3"/>
<dbReference type="EMBL" id="PJQM01006251">
    <property type="protein sequence ID" value="RCH79986.1"/>
    <property type="molecule type" value="Genomic_DNA"/>
</dbReference>
<gene>
    <name evidence="8" type="ORF">CU098_006486</name>
</gene>
<dbReference type="OrthoDB" id="407355at2759"/>
<feature type="domain" description="NodB homology" evidence="7">
    <location>
        <begin position="30"/>
        <end position="219"/>
    </location>
</feature>
<dbReference type="Gene3D" id="3.20.20.370">
    <property type="entry name" value="Glycoside hydrolase/deacetylase"/>
    <property type="match status" value="1"/>
</dbReference>
<reference evidence="8 9" key="1">
    <citation type="journal article" date="2018" name="G3 (Bethesda)">
        <title>Phylogenetic and Phylogenomic Definition of Rhizopus Species.</title>
        <authorList>
            <person name="Gryganskyi A.P."/>
            <person name="Golan J."/>
            <person name="Dolatabadi S."/>
            <person name="Mondo S."/>
            <person name="Robb S."/>
            <person name="Idnurm A."/>
            <person name="Muszewska A."/>
            <person name="Steczkiewicz K."/>
            <person name="Masonjones S."/>
            <person name="Liao H.L."/>
            <person name="Gajdeczka M.T."/>
            <person name="Anike F."/>
            <person name="Vuek A."/>
            <person name="Anishchenko I.M."/>
            <person name="Voigt K."/>
            <person name="de Hoog G.S."/>
            <person name="Smith M.E."/>
            <person name="Heitman J."/>
            <person name="Vilgalys R."/>
            <person name="Stajich J.E."/>
        </authorList>
    </citation>
    <scope>NUCLEOTIDE SEQUENCE [LARGE SCALE GENOMIC DNA]</scope>
    <source>
        <strain evidence="8 9">LSU 92-RS-03</strain>
    </source>
</reference>
<dbReference type="PANTHER" id="PTHR46471">
    <property type="entry name" value="CHITIN DEACETYLASE"/>
    <property type="match status" value="1"/>
</dbReference>
<comment type="cofactor">
    <cofactor evidence="1">
        <name>Co(2+)</name>
        <dbReference type="ChEBI" id="CHEBI:48828"/>
    </cofactor>
</comment>
<dbReference type="PANTHER" id="PTHR46471:SF2">
    <property type="entry name" value="CHITIN DEACETYLASE-RELATED"/>
    <property type="match status" value="1"/>
</dbReference>
<dbReference type="SUPFAM" id="SSF88713">
    <property type="entry name" value="Glycoside hydrolase/deacetylase"/>
    <property type="match status" value="1"/>
</dbReference>
<dbReference type="GO" id="GO:0016810">
    <property type="term" value="F:hydrolase activity, acting on carbon-nitrogen (but not peptide) bonds"/>
    <property type="evidence" value="ECO:0007669"/>
    <property type="project" value="InterPro"/>
</dbReference>
<keyword evidence="5" id="KW-0119">Carbohydrate metabolism</keyword>
<dbReference type="InterPro" id="IPR002509">
    <property type="entry name" value="NODB_dom"/>
</dbReference>
<keyword evidence="2" id="KW-0479">Metal-binding</keyword>
<comment type="caution">
    <text evidence="8">The sequence shown here is derived from an EMBL/GenBank/DDBJ whole genome shotgun (WGS) entry which is preliminary data.</text>
</comment>
<keyword evidence="9" id="KW-1185">Reference proteome</keyword>
<evidence type="ECO:0000256" key="1">
    <source>
        <dbReference type="ARBA" id="ARBA00001941"/>
    </source>
</evidence>
<feature type="signal peptide" evidence="6">
    <location>
        <begin position="1"/>
        <end position="20"/>
    </location>
</feature>
<evidence type="ECO:0000256" key="5">
    <source>
        <dbReference type="ARBA" id="ARBA00023277"/>
    </source>
</evidence>
<dbReference type="PROSITE" id="PS51677">
    <property type="entry name" value="NODB"/>
    <property type="match status" value="1"/>
</dbReference>
<keyword evidence="4" id="KW-0378">Hydrolase</keyword>
<dbReference type="GO" id="GO:0046872">
    <property type="term" value="F:metal ion binding"/>
    <property type="evidence" value="ECO:0007669"/>
    <property type="project" value="UniProtKB-KW"/>
</dbReference>
<dbReference type="GO" id="GO:0005975">
    <property type="term" value="P:carbohydrate metabolic process"/>
    <property type="evidence" value="ECO:0007669"/>
    <property type="project" value="InterPro"/>
</dbReference>
<evidence type="ECO:0000256" key="4">
    <source>
        <dbReference type="ARBA" id="ARBA00022801"/>
    </source>
</evidence>
<evidence type="ECO:0000256" key="6">
    <source>
        <dbReference type="SAM" id="SignalP"/>
    </source>
</evidence>
<dbReference type="AlphaFoldDB" id="A0A367IQR3"/>
<keyword evidence="3 6" id="KW-0732">Signal</keyword>
<dbReference type="InterPro" id="IPR011330">
    <property type="entry name" value="Glyco_hydro/deAcase_b/a-brl"/>
</dbReference>
<dbReference type="Pfam" id="PF01522">
    <property type="entry name" value="Polysacc_deac_1"/>
    <property type="match status" value="1"/>
</dbReference>
<accession>A0A367IQR3</accession>
<organism evidence="8 9">
    <name type="scientific">Rhizopus stolonifer</name>
    <name type="common">Rhizopus nigricans</name>
    <dbReference type="NCBI Taxonomy" id="4846"/>
    <lineage>
        <taxon>Eukaryota</taxon>
        <taxon>Fungi</taxon>
        <taxon>Fungi incertae sedis</taxon>
        <taxon>Mucoromycota</taxon>
        <taxon>Mucoromycotina</taxon>
        <taxon>Mucoromycetes</taxon>
        <taxon>Mucorales</taxon>
        <taxon>Mucorineae</taxon>
        <taxon>Rhizopodaceae</taxon>
        <taxon>Rhizopus</taxon>
    </lineage>
</organism>
<sequence>MVSFLHTLVPALVLLQLTLALRVIENCKPGYVALTYDDGPNIYTSALVDLLKQENVKATFFVNGDNFLQLEDSTEAQNAVKKAHRAQHQIASHTWSHQDLTSIIGTRQFDYEIKKLESVLQSIIHVKPAFIRPPYGATNDKVNKRLGSMGYDIALWSTDTKDYETHDLSTEMDNIRSSFSRKNKNKGYVILSHDVFEQTTVELTKAMIKYIKEQGFKFATVAECVGKSPYQN</sequence>
<evidence type="ECO:0000259" key="7">
    <source>
        <dbReference type="PROSITE" id="PS51677"/>
    </source>
</evidence>
<feature type="chain" id="PRO_5017074243" description="NodB homology domain-containing protein" evidence="6">
    <location>
        <begin position="21"/>
        <end position="232"/>
    </location>
</feature>